<accession>A0A9N8ESI7</accession>
<evidence type="ECO:0000256" key="1">
    <source>
        <dbReference type="SAM" id="Phobius"/>
    </source>
</evidence>
<dbReference type="Proteomes" id="UP001153069">
    <property type="component" value="Unassembled WGS sequence"/>
</dbReference>
<dbReference type="InterPro" id="IPR052592">
    <property type="entry name" value="LRR-RLK"/>
</dbReference>
<dbReference type="PANTHER" id="PTHR48054:SF82">
    <property type="entry name" value="LRR RECEPTOR-LIKE SERINE_THREONINE-PROTEIN KINASE FLS2"/>
    <property type="match status" value="1"/>
</dbReference>
<organism evidence="2 3">
    <name type="scientific">Seminavis robusta</name>
    <dbReference type="NCBI Taxonomy" id="568900"/>
    <lineage>
        <taxon>Eukaryota</taxon>
        <taxon>Sar</taxon>
        <taxon>Stramenopiles</taxon>
        <taxon>Ochrophyta</taxon>
        <taxon>Bacillariophyta</taxon>
        <taxon>Bacillariophyceae</taxon>
        <taxon>Bacillariophycidae</taxon>
        <taxon>Naviculales</taxon>
        <taxon>Naviculaceae</taxon>
        <taxon>Seminavis</taxon>
    </lineage>
</organism>
<sequence>MTDLDATEMDNQEIDGTSSVELVEIKAGISKTTAPPINLLPPIFDDIVPLPPPLRPTTVLAPASIPGAQYVYGGFSRDPNSSVIHHGDSTTNNLQIQENVIEEAFVENDDQETHLLESDSTGTEPRIPNQRSKKYWRQRLLHVLSLEVNVFLLVVMVILLIFLAVSINTGGHTSSNSSQPTGIDMAPSNPQLATMAPTTFLESLNLPDYTLSNMERAQSPQSKAYQWLIQNVNNKTSTLQDLPLWRLTQRFALATFYYSTRGDHWVKKNGWLEWEMNECDWEQLHIFQESSPELNCNDKGEITSLAFEMSNNLEGTIPLEMLLLGNRLESFLLYRQLGLTGSIPTEVGLLKKLTELTLSITGISGTLPTELGRCESLQSLYIVQTTQINGPMPSQIGLLSNLLELSLMGADLTGPVPGEVYQLPGLNSFSIQECHGLDTETILQEAISKALPLQTLVLSTQSLGTKMPIPSEIGTLRELGYLGLVDWKIDGTVPKELGCLSELLSLDLHDNSISGTMPLALFELTNLVNLNLGFNQLQGTLPPVLFSKLSHLQFIYINDNMFSGTIPTEVGQLSGARKLELQNTNLSGTLPTEILMLENLNSLVLKNTSLSGSIPEELCNKLYQQEVKCYGDLCKRLPVKTNTTVCHGTSLCGCDCGPCQN</sequence>
<name>A0A9N8ESI7_9STRA</name>
<dbReference type="SUPFAM" id="SSF52058">
    <property type="entry name" value="L domain-like"/>
    <property type="match status" value="1"/>
</dbReference>
<dbReference type="AlphaFoldDB" id="A0A9N8ESI7"/>
<reference evidence="2" key="1">
    <citation type="submission" date="2020-06" db="EMBL/GenBank/DDBJ databases">
        <authorList>
            <consortium name="Plant Systems Biology data submission"/>
        </authorList>
    </citation>
    <scope>NUCLEOTIDE SEQUENCE</scope>
    <source>
        <strain evidence="2">D6</strain>
    </source>
</reference>
<dbReference type="InterPro" id="IPR032675">
    <property type="entry name" value="LRR_dom_sf"/>
</dbReference>
<dbReference type="PANTHER" id="PTHR48054">
    <property type="entry name" value="RECEPTOR KINASE-LIKE PROTEIN XA21"/>
    <property type="match status" value="1"/>
</dbReference>
<gene>
    <name evidence="2" type="ORF">SEMRO_1555_G282120.1</name>
</gene>
<keyword evidence="1" id="KW-0812">Transmembrane</keyword>
<dbReference type="Gene3D" id="3.80.10.10">
    <property type="entry name" value="Ribonuclease Inhibitor"/>
    <property type="match status" value="3"/>
</dbReference>
<comment type="caution">
    <text evidence="2">The sequence shown here is derived from an EMBL/GenBank/DDBJ whole genome shotgun (WGS) entry which is preliminary data.</text>
</comment>
<evidence type="ECO:0000313" key="3">
    <source>
        <dbReference type="Proteomes" id="UP001153069"/>
    </source>
</evidence>
<evidence type="ECO:0000313" key="2">
    <source>
        <dbReference type="EMBL" id="CAB9524584.1"/>
    </source>
</evidence>
<proteinExistence type="predicted"/>
<keyword evidence="3" id="KW-1185">Reference proteome</keyword>
<keyword evidence="1" id="KW-1133">Transmembrane helix</keyword>
<keyword evidence="1" id="KW-0472">Membrane</keyword>
<dbReference type="EMBL" id="CAICTM010001553">
    <property type="protein sequence ID" value="CAB9524584.1"/>
    <property type="molecule type" value="Genomic_DNA"/>
</dbReference>
<protein>
    <submittedName>
        <fullName evidence="2">Leucine Rich Repeat</fullName>
    </submittedName>
</protein>
<feature type="transmembrane region" description="Helical" evidence="1">
    <location>
        <begin position="140"/>
        <end position="165"/>
    </location>
</feature>